<dbReference type="EMBL" id="QNUE01000012">
    <property type="protein sequence ID" value="REC65740.1"/>
    <property type="molecule type" value="Genomic_DNA"/>
</dbReference>
<dbReference type="InterPro" id="IPR025582">
    <property type="entry name" value="YARHG_dom"/>
</dbReference>
<comment type="caution">
    <text evidence="2">The sequence shown here is derived from an EMBL/GenBank/DDBJ whole genome shotgun (WGS) entry which is preliminary data.</text>
</comment>
<dbReference type="InterPro" id="IPR038434">
    <property type="entry name" value="YARHG_sf"/>
</dbReference>
<protein>
    <submittedName>
        <fullName evidence="2">Serine/threonine protein kinase</fullName>
    </submittedName>
</protein>
<dbReference type="GO" id="GO:0004674">
    <property type="term" value="F:protein serine/threonine kinase activity"/>
    <property type="evidence" value="ECO:0007669"/>
    <property type="project" value="UniProtKB-KW"/>
</dbReference>
<feature type="domain" description="YARHG" evidence="1">
    <location>
        <begin position="212"/>
        <end position="295"/>
    </location>
</feature>
<reference evidence="2 3" key="1">
    <citation type="journal article" date="2007" name="Int. J. Syst. Evol. Microbiol.">
        <title>Chryseobacterium flavum sp. nov., isolated from polluted soil.</title>
        <authorList>
            <person name="Zhou Y."/>
            <person name="Dong J."/>
            <person name="Wang X."/>
            <person name="Huang X."/>
            <person name="Zhang K.Y."/>
            <person name="Zhang Y.Q."/>
            <person name="Guo Y.F."/>
            <person name="Lai R."/>
            <person name="Li W.J."/>
        </authorList>
    </citation>
    <scope>NUCLEOTIDE SEQUENCE [LARGE SCALE GENOMIC DNA]</scope>
    <source>
        <strain evidence="2 3">KCTC 12877</strain>
    </source>
</reference>
<dbReference type="Proteomes" id="UP000256769">
    <property type="component" value="Unassembled WGS sequence"/>
</dbReference>
<dbReference type="PROSITE" id="PS51257">
    <property type="entry name" value="PROKAR_LIPOPROTEIN"/>
    <property type="match status" value="1"/>
</dbReference>
<keyword evidence="2" id="KW-0723">Serine/threonine-protein kinase</keyword>
<sequence>MKILNYTLISLLTAALIACKKEGKTSESGKDSLTAKKDSIVIPEIHKEYYGIYTGEFAGMEKVMDEMDGSEYEVENYKRISLKINRITKDSVYGQSIVNGNQRPFRGIFNEATKSFVLDEPGNDKTDGRFEVKMNGDSLTGRWNAFNSKAVKAPVKTLKLIRKEFVYNPNFMLDQDSDLVDWSNPKEFVEKYTDEQTGETESYKTSKNRVASEAIFKLNASKQKLTEKDLKNLRKLDLEIIKNSVFARHGYSFKKETYRNFFEQTDWYIPVSGNVDHDLSPMEKENVALLNRFIKYAEDKYDSFGR</sequence>
<evidence type="ECO:0000313" key="2">
    <source>
        <dbReference type="EMBL" id="REC65740.1"/>
    </source>
</evidence>
<proteinExistence type="predicted"/>
<dbReference type="Pfam" id="PF13308">
    <property type="entry name" value="YARHG"/>
    <property type="match status" value="1"/>
</dbReference>
<keyword evidence="2" id="KW-0418">Kinase</keyword>
<organism evidence="2 3">
    <name type="scientific">Chryseobacterium flavum</name>
    <dbReference type="NCBI Taxonomy" id="415851"/>
    <lineage>
        <taxon>Bacteria</taxon>
        <taxon>Pseudomonadati</taxon>
        <taxon>Bacteroidota</taxon>
        <taxon>Flavobacteriia</taxon>
        <taxon>Flavobacteriales</taxon>
        <taxon>Weeksellaceae</taxon>
        <taxon>Chryseobacterium group</taxon>
        <taxon>Chryseobacterium</taxon>
    </lineage>
</organism>
<evidence type="ECO:0000259" key="1">
    <source>
        <dbReference type="SMART" id="SM01324"/>
    </source>
</evidence>
<name>A0A3D9CJ88_9FLAO</name>
<dbReference type="SMART" id="SM01324">
    <property type="entry name" value="YARHG"/>
    <property type="match status" value="1"/>
</dbReference>
<dbReference type="Gene3D" id="1.20.58.1690">
    <property type="match status" value="1"/>
</dbReference>
<dbReference type="AlphaFoldDB" id="A0A3D9CJ88"/>
<gene>
    <name evidence="2" type="ORF">DRF59_14860</name>
</gene>
<dbReference type="RefSeq" id="WP_115961743.1">
    <property type="nucleotide sequence ID" value="NZ_CBCRVL010000001.1"/>
</dbReference>
<accession>A0A3D9CJ88</accession>
<keyword evidence="3" id="KW-1185">Reference proteome</keyword>
<keyword evidence="2" id="KW-0808">Transferase</keyword>
<evidence type="ECO:0000313" key="3">
    <source>
        <dbReference type="Proteomes" id="UP000256769"/>
    </source>
</evidence>
<dbReference type="OrthoDB" id="353549at2"/>